<reference evidence="1" key="1">
    <citation type="submission" date="2020-07" db="EMBL/GenBank/DDBJ databases">
        <title>Draft genome sequence of Lactobacillus helveticus strain H-8.</title>
        <authorList>
            <person name="Endo A."/>
            <person name="Maeno S."/>
            <person name="Kido Y."/>
        </authorList>
    </citation>
    <scope>NUCLEOTIDE SEQUENCE</scope>
    <source>
        <strain evidence="1">H-8</strain>
    </source>
</reference>
<gene>
    <name evidence="1" type="ORF">LHEH8_06050</name>
</gene>
<sequence length="121" mass="14208">MNTQLDDQPDYVKQYSAYYKTKRSYHKRSVNSNEGWVLQSMPNWMNTKILVHPEDLKNAVLIVHGEKAHSRYMGEDTFKKLKGDNKELVIIPNATHTDLYDGGDHDYIPFDKIDNFFKKNL</sequence>
<dbReference type="PANTHER" id="PTHR47751:SF1">
    <property type="entry name" value="SUPERFAMILY HYDROLASE, PUTATIVE (AFU_ORTHOLOGUE AFUA_2G16580)-RELATED"/>
    <property type="match status" value="1"/>
</dbReference>
<dbReference type="Gene3D" id="3.40.50.1820">
    <property type="entry name" value="alpha/beta hydrolase"/>
    <property type="match status" value="1"/>
</dbReference>
<dbReference type="InterPro" id="IPR051411">
    <property type="entry name" value="Polyketide_trans_af380"/>
</dbReference>
<dbReference type="Proteomes" id="UP000618094">
    <property type="component" value="Unassembled WGS sequence"/>
</dbReference>
<evidence type="ECO:0000313" key="1">
    <source>
        <dbReference type="EMBL" id="GFO98849.1"/>
    </source>
</evidence>
<comment type="caution">
    <text evidence="1">The sequence shown here is derived from an EMBL/GenBank/DDBJ whole genome shotgun (WGS) entry which is preliminary data.</text>
</comment>
<evidence type="ECO:0008006" key="3">
    <source>
        <dbReference type="Google" id="ProtNLM"/>
    </source>
</evidence>
<dbReference type="EMBL" id="BLYO01000126">
    <property type="protein sequence ID" value="GFO98849.1"/>
    <property type="molecule type" value="Genomic_DNA"/>
</dbReference>
<dbReference type="SUPFAM" id="SSF53474">
    <property type="entry name" value="alpha/beta-Hydrolases"/>
    <property type="match status" value="1"/>
</dbReference>
<protein>
    <recommendedName>
        <fullName evidence="3">Alpha/beta hydrolase</fullName>
    </recommendedName>
</protein>
<organism evidence="1 2">
    <name type="scientific">Lactobacillus helveticus</name>
    <name type="common">Lactobacillus suntoryeus</name>
    <dbReference type="NCBI Taxonomy" id="1587"/>
    <lineage>
        <taxon>Bacteria</taxon>
        <taxon>Bacillati</taxon>
        <taxon>Bacillota</taxon>
        <taxon>Bacilli</taxon>
        <taxon>Lactobacillales</taxon>
        <taxon>Lactobacillaceae</taxon>
        <taxon>Lactobacillus</taxon>
    </lineage>
</organism>
<accession>A0A8H9F7B2</accession>
<dbReference type="PANTHER" id="PTHR47751">
    <property type="entry name" value="SUPERFAMILY HYDROLASE, PUTATIVE (AFU_ORTHOLOGUE AFUA_2G16580)-RELATED"/>
    <property type="match status" value="1"/>
</dbReference>
<evidence type="ECO:0000313" key="2">
    <source>
        <dbReference type="Proteomes" id="UP000618094"/>
    </source>
</evidence>
<dbReference type="InterPro" id="IPR029058">
    <property type="entry name" value="AB_hydrolase_fold"/>
</dbReference>
<proteinExistence type="predicted"/>
<name>A0A8H9F7B2_LACHE</name>
<dbReference type="AlphaFoldDB" id="A0A8H9F7B2"/>